<evidence type="ECO:0000256" key="1">
    <source>
        <dbReference type="ARBA" id="ARBA00022737"/>
    </source>
</evidence>
<evidence type="ECO:0000313" key="7">
    <source>
        <dbReference type="Proteomes" id="UP001244341"/>
    </source>
</evidence>
<feature type="repeat" description="HEAT" evidence="3">
    <location>
        <begin position="154"/>
        <end position="192"/>
    </location>
</feature>
<dbReference type="InterPro" id="IPR011989">
    <property type="entry name" value="ARM-like"/>
</dbReference>
<evidence type="ECO:0000256" key="3">
    <source>
        <dbReference type="PROSITE-ProRule" id="PRU00103"/>
    </source>
</evidence>
<dbReference type="InterPro" id="IPR034085">
    <property type="entry name" value="TOG"/>
</dbReference>
<dbReference type="InterPro" id="IPR021133">
    <property type="entry name" value="HEAT_type_2"/>
</dbReference>
<dbReference type="EMBL" id="CP126219">
    <property type="protein sequence ID" value="WIA20535.1"/>
    <property type="molecule type" value="Genomic_DNA"/>
</dbReference>
<accession>A0ABY8UGZ7</accession>
<feature type="compositionally biased region" description="Gly residues" evidence="4">
    <location>
        <begin position="828"/>
        <end position="840"/>
    </location>
</feature>
<gene>
    <name evidence="6" type="ORF">OEZ85_004930</name>
</gene>
<sequence length="856" mass="89354">MQILAADALRNWIAGREDDSVAEACIAGLDLLLRWAVVRLAEGNTQTLVGVTGMLKALFDLLAEQGYRLSDAEVKAYMPGLVEKCGQPTPQMKAECRDLMRRVTALYPATKCISYIQEGLNSKNNRTRVTCAEEISYLVDREGPRVYSGAKCDVLPALAKLVAEPGKEIRAAALEALGVVYTIEGDAIMKRLGNLNGQQQGILGDRLKTVDRDLAKKGLAAGYRRAEFDAPLQSFANPAEQRAEFEKCLRVLCMGQIDDVIEVMKLLCYELMDLQRSHAAVAAGAAGAGGSAQAQAVWGLLQERSDELVQLLTAQTQQVFVAASASMRLGPLPPASCRACKYALNTLMNIFGSNALPSGLSQATLAGLVRVLLMRLVDDHLGRQPEGEALLKALNVLMLKILENSNRNFTFSALLALLLDVPPELAAAAGGGSGDGQQQQQSALAMRWADLVVKCLIKSTKALPQVIQTMDLRALLLSLHGFFEALGVEEIRRRSNADDKPLRMVKTILHELCKLKGTEIYKYTTDIPQHGSVSGADGKSVIFPYIDLNIQTLQGNASMRASMQQTAGAAAAAAAAANGSSGSSNPVTPGRGLLAAAAGGAAAAGNGVRPAAAAAAPKTPGSAMRRQQQQHDGIMNQMAAVFGRLSALMTAGNKDGSEKRAVMADINAMSVQHGMPIDELMEQYLPDTSPNFKAWIMAEVRRFDAEQQQHGQQQQQQGYAAGSAAAEAPGSLAGVYSSSGAAAAAGPAGNATMEALKARMSQLQSEKTRILTASPTKQPAAAAAAAGIAAAPIAAAPAPPAVIAAVGAGVGGSVMGPGSIASAAAGEGPAGGISSGGGSGRNLQDLRSRMKGLAGL</sequence>
<evidence type="ECO:0000259" key="5">
    <source>
        <dbReference type="SMART" id="SM01349"/>
    </source>
</evidence>
<organism evidence="6 7">
    <name type="scientific">Tetradesmus obliquus</name>
    <name type="common">Green alga</name>
    <name type="synonym">Acutodesmus obliquus</name>
    <dbReference type="NCBI Taxonomy" id="3088"/>
    <lineage>
        <taxon>Eukaryota</taxon>
        <taxon>Viridiplantae</taxon>
        <taxon>Chlorophyta</taxon>
        <taxon>core chlorophytes</taxon>
        <taxon>Chlorophyceae</taxon>
        <taxon>CS clade</taxon>
        <taxon>Sphaeropleales</taxon>
        <taxon>Scenedesmaceae</taxon>
        <taxon>Tetradesmus</taxon>
    </lineage>
</organism>
<evidence type="ECO:0000256" key="4">
    <source>
        <dbReference type="SAM" id="MobiDB-lite"/>
    </source>
</evidence>
<protein>
    <recommendedName>
        <fullName evidence="5">TOG domain-containing protein</fullName>
    </recommendedName>
</protein>
<dbReference type="SUPFAM" id="SSF48371">
    <property type="entry name" value="ARM repeat"/>
    <property type="match status" value="1"/>
</dbReference>
<dbReference type="InterPro" id="IPR045110">
    <property type="entry name" value="XMAP215"/>
</dbReference>
<proteinExistence type="inferred from homology"/>
<feature type="region of interest" description="Disordered" evidence="4">
    <location>
        <begin position="826"/>
        <end position="856"/>
    </location>
</feature>
<dbReference type="InterPro" id="IPR016024">
    <property type="entry name" value="ARM-type_fold"/>
</dbReference>
<evidence type="ECO:0000256" key="2">
    <source>
        <dbReference type="ARBA" id="ARBA00025722"/>
    </source>
</evidence>
<dbReference type="Gene3D" id="1.25.10.10">
    <property type="entry name" value="Leucine-rich Repeat Variant"/>
    <property type="match status" value="1"/>
</dbReference>
<keyword evidence="7" id="KW-1185">Reference proteome</keyword>
<name>A0ABY8UGZ7_TETOB</name>
<dbReference type="PROSITE" id="PS50077">
    <property type="entry name" value="HEAT_REPEAT"/>
    <property type="match status" value="1"/>
</dbReference>
<feature type="domain" description="TOG" evidence="5">
    <location>
        <begin position="1"/>
        <end position="216"/>
    </location>
</feature>
<keyword evidence="1" id="KW-0677">Repeat</keyword>
<dbReference type="PANTHER" id="PTHR12609">
    <property type="entry name" value="MICROTUBULE ASSOCIATED PROTEIN XMAP215"/>
    <property type="match status" value="1"/>
</dbReference>
<reference evidence="6 7" key="1">
    <citation type="submission" date="2023-05" db="EMBL/GenBank/DDBJ databases">
        <title>A 100% complete, gapless, phased diploid assembly of the Scenedesmus obliquus UTEX 3031 genome.</title>
        <authorList>
            <person name="Biondi T.C."/>
            <person name="Hanschen E.R."/>
            <person name="Kwon T."/>
            <person name="Eng W."/>
            <person name="Kruse C.P.S."/>
            <person name="Koehler S.I."/>
            <person name="Kunde Y."/>
            <person name="Gleasner C.D."/>
            <person name="You Mak K.T."/>
            <person name="Polle J."/>
            <person name="Hovde B.T."/>
            <person name="Starkenburg S.R."/>
        </authorList>
    </citation>
    <scope>NUCLEOTIDE SEQUENCE [LARGE SCALE GENOMIC DNA]</scope>
    <source>
        <strain evidence="6 7">DOE0152z</strain>
    </source>
</reference>
<evidence type="ECO:0000313" key="6">
    <source>
        <dbReference type="EMBL" id="WIA20535.1"/>
    </source>
</evidence>
<dbReference type="Proteomes" id="UP001244341">
    <property type="component" value="Chromosome 12b"/>
</dbReference>
<comment type="similarity">
    <text evidence="2">Belongs to the TOG/XMAP215 family.</text>
</comment>
<feature type="region of interest" description="Disordered" evidence="4">
    <location>
        <begin position="611"/>
        <end position="631"/>
    </location>
</feature>
<dbReference type="SMART" id="SM01349">
    <property type="entry name" value="TOG"/>
    <property type="match status" value="1"/>
</dbReference>